<dbReference type="SUPFAM" id="SSF54637">
    <property type="entry name" value="Thioesterase/thiol ester dehydrase-isomerase"/>
    <property type="match status" value="2"/>
</dbReference>
<comment type="similarity">
    <text evidence="2">Belongs to the UPF0336 family.</text>
</comment>
<dbReference type="InterPro" id="IPR002539">
    <property type="entry name" value="MaoC-like_dom"/>
</dbReference>
<feature type="domain" description="FAS1-like dehydratase" evidence="4">
    <location>
        <begin position="19"/>
        <end position="149"/>
    </location>
</feature>
<protein>
    <recommendedName>
        <fullName evidence="2">UPF0336 protein AB0I48_20985</fullName>
    </recommendedName>
</protein>
<comment type="caution">
    <text evidence="5">The sequence shown here is derived from an EMBL/GenBank/DDBJ whole genome shotgun (WGS) entry which is preliminary data.</text>
</comment>
<evidence type="ECO:0000313" key="5">
    <source>
        <dbReference type="EMBL" id="MEV0710045.1"/>
    </source>
</evidence>
<gene>
    <name evidence="5" type="ORF">AB0I48_20985</name>
</gene>
<evidence type="ECO:0000256" key="2">
    <source>
        <dbReference type="HAMAP-Rule" id="MF_00799"/>
    </source>
</evidence>
<dbReference type="Gene3D" id="3.10.129.10">
    <property type="entry name" value="Hotdog Thioesterase"/>
    <property type="match status" value="2"/>
</dbReference>
<dbReference type="Proteomes" id="UP001551695">
    <property type="component" value="Unassembled WGS sequence"/>
</dbReference>
<evidence type="ECO:0000259" key="4">
    <source>
        <dbReference type="Pfam" id="PF13452"/>
    </source>
</evidence>
<keyword evidence="6" id="KW-1185">Reference proteome</keyword>
<accession>A0ABV3FXR6</accession>
<sequence>MSVSTTVTPAMTPSEQAAALVGRRYRMVDHYEVGREKIREFARAVRDEHPAHRDEGAAAALGYDGLIAPLTFPAILWITLQRMLFESVLTGYDLGQVLHTEQRIRMRRPLVAGDRLRCDSHVESFRRFGDKDFMVVENLLTDHYGEPVQSAHTTVVAQTGATVAGELARAVDGVILSGGSSSDRREARADIDPLSAAGLLEYHEQVDTDRLFTLPPGRRSRSVPTFEDLAVGTELPPLRVRLTRGDLVNYAGVSGDANPIHFSDEVAQAAGLPAVISHGLLTMGLGAGYLTSWLGDPAAVTGYAVRFAGFVPVESNRHSTIEFGGRVKAVDVGRRSATIALTATCEQRKLFGRATAEVLLR</sequence>
<evidence type="ECO:0000313" key="6">
    <source>
        <dbReference type="Proteomes" id="UP001551695"/>
    </source>
</evidence>
<proteinExistence type="inferred from homology"/>
<dbReference type="RefSeq" id="WP_232839614.1">
    <property type="nucleotide sequence ID" value="NZ_JBEXKW010000007.1"/>
</dbReference>
<feature type="domain" description="MaoC-like" evidence="3">
    <location>
        <begin position="239"/>
        <end position="325"/>
    </location>
</feature>
<organism evidence="5 6">
    <name type="scientific">Nocardia aurea</name>
    <dbReference type="NCBI Taxonomy" id="2144174"/>
    <lineage>
        <taxon>Bacteria</taxon>
        <taxon>Bacillati</taxon>
        <taxon>Actinomycetota</taxon>
        <taxon>Actinomycetes</taxon>
        <taxon>Mycobacteriales</taxon>
        <taxon>Nocardiaceae</taxon>
        <taxon>Nocardia</taxon>
    </lineage>
</organism>
<dbReference type="InterPro" id="IPR050965">
    <property type="entry name" value="UPF0336/Enoyl-CoA_hydratase"/>
</dbReference>
<evidence type="ECO:0000256" key="1">
    <source>
        <dbReference type="ARBA" id="ARBA00005254"/>
    </source>
</evidence>
<dbReference type="Pfam" id="PF13452">
    <property type="entry name" value="FAS1_DH_region"/>
    <property type="match status" value="1"/>
</dbReference>
<dbReference type="PANTHER" id="PTHR43437">
    <property type="entry name" value="HYDROXYACYL-THIOESTER DEHYDRATASE TYPE 2, MITOCHONDRIAL-RELATED"/>
    <property type="match status" value="1"/>
</dbReference>
<dbReference type="EMBL" id="JBFAKC010000009">
    <property type="protein sequence ID" value="MEV0710045.1"/>
    <property type="molecule type" value="Genomic_DNA"/>
</dbReference>
<dbReference type="NCBIfam" id="NF040620">
    <property type="entry name" value="fused_HadA_HadB"/>
    <property type="match status" value="1"/>
</dbReference>
<dbReference type="InterPro" id="IPR016709">
    <property type="entry name" value="HadA-like"/>
</dbReference>
<comment type="similarity">
    <text evidence="1">Belongs to the enoyl-CoA hydratase/isomerase family.</text>
</comment>
<name>A0ABV3FXR6_9NOCA</name>
<reference evidence="5 6" key="1">
    <citation type="submission" date="2024-06" db="EMBL/GenBank/DDBJ databases">
        <title>The Natural Products Discovery Center: Release of the First 8490 Sequenced Strains for Exploring Actinobacteria Biosynthetic Diversity.</title>
        <authorList>
            <person name="Kalkreuter E."/>
            <person name="Kautsar S.A."/>
            <person name="Yang D."/>
            <person name="Bader C.D."/>
            <person name="Teijaro C.N."/>
            <person name="Fluegel L."/>
            <person name="Davis C.M."/>
            <person name="Simpson J.R."/>
            <person name="Lauterbach L."/>
            <person name="Steele A.D."/>
            <person name="Gui C."/>
            <person name="Meng S."/>
            <person name="Li G."/>
            <person name="Viehrig K."/>
            <person name="Ye F."/>
            <person name="Su P."/>
            <person name="Kiefer A.F."/>
            <person name="Nichols A."/>
            <person name="Cepeda A.J."/>
            <person name="Yan W."/>
            <person name="Fan B."/>
            <person name="Jiang Y."/>
            <person name="Adhikari A."/>
            <person name="Zheng C.-J."/>
            <person name="Schuster L."/>
            <person name="Cowan T.M."/>
            <person name="Smanski M.J."/>
            <person name="Chevrette M.G."/>
            <person name="De Carvalho L.P.S."/>
            <person name="Shen B."/>
        </authorList>
    </citation>
    <scope>NUCLEOTIDE SEQUENCE [LARGE SCALE GENOMIC DNA]</scope>
    <source>
        <strain evidence="5 6">NPDC050403</strain>
    </source>
</reference>
<dbReference type="CDD" id="cd03441">
    <property type="entry name" value="R_hydratase_like"/>
    <property type="match status" value="1"/>
</dbReference>
<dbReference type="Pfam" id="PF01575">
    <property type="entry name" value="MaoC_dehydratas"/>
    <property type="match status" value="1"/>
</dbReference>
<dbReference type="InterPro" id="IPR029069">
    <property type="entry name" value="HotDog_dom_sf"/>
</dbReference>
<dbReference type="PANTHER" id="PTHR43437:SF3">
    <property type="entry name" value="HYDROXYACYL-THIOESTER DEHYDRATASE TYPE 2, MITOCHONDRIAL"/>
    <property type="match status" value="1"/>
</dbReference>
<evidence type="ECO:0000259" key="3">
    <source>
        <dbReference type="Pfam" id="PF01575"/>
    </source>
</evidence>
<dbReference type="HAMAP" id="MF_00799">
    <property type="entry name" value="UPF0336"/>
    <property type="match status" value="1"/>
</dbReference>
<dbReference type="InterPro" id="IPR039569">
    <property type="entry name" value="FAS1-like_DH_region"/>
</dbReference>